<keyword evidence="2" id="KW-1185">Reference proteome</keyword>
<evidence type="ECO:0000313" key="2">
    <source>
        <dbReference type="Proteomes" id="UP001634394"/>
    </source>
</evidence>
<name>A0ABD3VCD6_SINWO</name>
<dbReference type="AlphaFoldDB" id="A0ABD3VCD6"/>
<accession>A0ABD3VCD6</accession>
<dbReference type="Proteomes" id="UP001634394">
    <property type="component" value="Unassembled WGS sequence"/>
</dbReference>
<dbReference type="Gene3D" id="3.30.40.10">
    <property type="entry name" value="Zinc/RING finger domain, C3HC4 (zinc finger)"/>
    <property type="match status" value="1"/>
</dbReference>
<sequence length="94" mass="10742">MEDINDIRLGSTIPFTDQELQKLTALEIIKAENQKMRIFLSCRICGINRISCVLQCGHLTCWNCADPLVCCLVCDTPITNKYCIYLHPPYSMEN</sequence>
<dbReference type="EMBL" id="JBJQND010000012">
    <property type="protein sequence ID" value="KAL3859251.1"/>
    <property type="molecule type" value="Genomic_DNA"/>
</dbReference>
<protein>
    <recommendedName>
        <fullName evidence="3">RING-type domain-containing protein</fullName>
    </recommendedName>
</protein>
<dbReference type="InterPro" id="IPR013083">
    <property type="entry name" value="Znf_RING/FYVE/PHD"/>
</dbReference>
<comment type="caution">
    <text evidence="1">The sequence shown here is derived from an EMBL/GenBank/DDBJ whole genome shotgun (WGS) entry which is preliminary data.</text>
</comment>
<evidence type="ECO:0000313" key="1">
    <source>
        <dbReference type="EMBL" id="KAL3859251.1"/>
    </source>
</evidence>
<evidence type="ECO:0008006" key="3">
    <source>
        <dbReference type="Google" id="ProtNLM"/>
    </source>
</evidence>
<proteinExistence type="predicted"/>
<reference evidence="1 2" key="1">
    <citation type="submission" date="2024-11" db="EMBL/GenBank/DDBJ databases">
        <title>Chromosome-level genome assembly of the freshwater bivalve Anodonta woodiana.</title>
        <authorList>
            <person name="Chen X."/>
        </authorList>
    </citation>
    <scope>NUCLEOTIDE SEQUENCE [LARGE SCALE GENOMIC DNA]</scope>
    <source>
        <strain evidence="1">MN2024</strain>
        <tissue evidence="1">Gills</tissue>
    </source>
</reference>
<organism evidence="1 2">
    <name type="scientific">Sinanodonta woodiana</name>
    <name type="common">Chinese pond mussel</name>
    <name type="synonym">Anodonta woodiana</name>
    <dbReference type="NCBI Taxonomy" id="1069815"/>
    <lineage>
        <taxon>Eukaryota</taxon>
        <taxon>Metazoa</taxon>
        <taxon>Spiralia</taxon>
        <taxon>Lophotrochozoa</taxon>
        <taxon>Mollusca</taxon>
        <taxon>Bivalvia</taxon>
        <taxon>Autobranchia</taxon>
        <taxon>Heteroconchia</taxon>
        <taxon>Palaeoheterodonta</taxon>
        <taxon>Unionida</taxon>
        <taxon>Unionoidea</taxon>
        <taxon>Unionidae</taxon>
        <taxon>Unioninae</taxon>
        <taxon>Sinanodonta</taxon>
    </lineage>
</organism>
<gene>
    <name evidence="1" type="ORF">ACJMK2_009478</name>
</gene>